<evidence type="ECO:0000313" key="1">
    <source>
        <dbReference type="EMBL" id="EEZ98083.1"/>
    </source>
</evidence>
<dbReference type="AlphaFoldDB" id="D6WA05"/>
<dbReference type="HOGENOM" id="CLU_2267155_0_0_1"/>
<reference evidence="1 2" key="1">
    <citation type="journal article" date="2008" name="Nature">
        <title>The genome of the model beetle and pest Tribolium castaneum.</title>
        <authorList>
            <consortium name="Tribolium Genome Sequencing Consortium"/>
            <person name="Richards S."/>
            <person name="Gibbs R.A."/>
            <person name="Weinstock G.M."/>
            <person name="Brown S.J."/>
            <person name="Denell R."/>
            <person name="Beeman R.W."/>
            <person name="Gibbs R."/>
            <person name="Beeman R.W."/>
            <person name="Brown S.J."/>
            <person name="Bucher G."/>
            <person name="Friedrich M."/>
            <person name="Grimmelikhuijzen C.J."/>
            <person name="Klingler M."/>
            <person name="Lorenzen M."/>
            <person name="Richards S."/>
            <person name="Roth S."/>
            <person name="Schroder R."/>
            <person name="Tautz D."/>
            <person name="Zdobnov E.M."/>
            <person name="Muzny D."/>
            <person name="Gibbs R.A."/>
            <person name="Weinstock G.M."/>
            <person name="Attaway T."/>
            <person name="Bell S."/>
            <person name="Buhay C.J."/>
            <person name="Chandrabose M.N."/>
            <person name="Chavez D."/>
            <person name="Clerk-Blankenburg K.P."/>
            <person name="Cree A."/>
            <person name="Dao M."/>
            <person name="Davis C."/>
            <person name="Chacko J."/>
            <person name="Dinh H."/>
            <person name="Dugan-Rocha S."/>
            <person name="Fowler G."/>
            <person name="Garner T.T."/>
            <person name="Garnes J."/>
            <person name="Gnirke A."/>
            <person name="Hawes A."/>
            <person name="Hernandez J."/>
            <person name="Hines S."/>
            <person name="Holder M."/>
            <person name="Hume J."/>
            <person name="Jhangiani S.N."/>
            <person name="Joshi V."/>
            <person name="Khan Z.M."/>
            <person name="Jackson L."/>
            <person name="Kovar C."/>
            <person name="Kowis A."/>
            <person name="Lee S."/>
            <person name="Lewis L.R."/>
            <person name="Margolis J."/>
            <person name="Morgan M."/>
            <person name="Nazareth L.V."/>
            <person name="Nguyen N."/>
            <person name="Okwuonu G."/>
            <person name="Parker D."/>
            <person name="Richards S."/>
            <person name="Ruiz S.J."/>
            <person name="Santibanez J."/>
            <person name="Savard J."/>
            <person name="Scherer S.E."/>
            <person name="Schneider B."/>
            <person name="Sodergren E."/>
            <person name="Tautz D."/>
            <person name="Vattahil S."/>
            <person name="Villasana D."/>
            <person name="White C.S."/>
            <person name="Wright R."/>
            <person name="Park Y."/>
            <person name="Beeman R.W."/>
            <person name="Lord J."/>
            <person name="Oppert B."/>
            <person name="Lorenzen M."/>
            <person name="Brown S."/>
            <person name="Wang L."/>
            <person name="Savard J."/>
            <person name="Tautz D."/>
            <person name="Richards S."/>
            <person name="Weinstock G."/>
            <person name="Gibbs R.A."/>
            <person name="Liu Y."/>
            <person name="Worley K."/>
            <person name="Weinstock G."/>
            <person name="Elsik C.G."/>
            <person name="Reese J.T."/>
            <person name="Elhaik E."/>
            <person name="Landan G."/>
            <person name="Graur D."/>
            <person name="Arensburger P."/>
            <person name="Atkinson P."/>
            <person name="Beeman R.W."/>
            <person name="Beidler J."/>
            <person name="Brown S.J."/>
            <person name="Demuth J.P."/>
            <person name="Drury D.W."/>
            <person name="Du Y.Z."/>
            <person name="Fujiwara H."/>
            <person name="Lorenzen M."/>
            <person name="Maselli V."/>
            <person name="Osanai M."/>
            <person name="Park Y."/>
            <person name="Robertson H.M."/>
            <person name="Tu Z."/>
            <person name="Wang J.J."/>
            <person name="Wang S."/>
            <person name="Richards S."/>
            <person name="Song H."/>
            <person name="Zhang L."/>
            <person name="Sodergren E."/>
            <person name="Werner D."/>
            <person name="Stanke M."/>
            <person name="Morgenstern B."/>
            <person name="Solovyev V."/>
            <person name="Kosarev P."/>
            <person name="Brown G."/>
            <person name="Chen H.C."/>
            <person name="Ermolaeva O."/>
            <person name="Hlavina W."/>
            <person name="Kapustin Y."/>
            <person name="Kiryutin B."/>
            <person name="Kitts P."/>
            <person name="Maglott D."/>
            <person name="Pruitt K."/>
            <person name="Sapojnikov V."/>
            <person name="Souvorov A."/>
            <person name="Mackey A.J."/>
            <person name="Waterhouse R.M."/>
            <person name="Wyder S."/>
            <person name="Zdobnov E.M."/>
            <person name="Zdobnov E.M."/>
            <person name="Wyder S."/>
            <person name="Kriventseva E.V."/>
            <person name="Kadowaki T."/>
            <person name="Bork P."/>
            <person name="Aranda M."/>
            <person name="Bao R."/>
            <person name="Beermann A."/>
            <person name="Berns N."/>
            <person name="Bolognesi R."/>
            <person name="Bonneton F."/>
            <person name="Bopp D."/>
            <person name="Brown S.J."/>
            <person name="Bucher G."/>
            <person name="Butts T."/>
            <person name="Chaumot A."/>
            <person name="Denell R.E."/>
            <person name="Ferrier D.E."/>
            <person name="Friedrich M."/>
            <person name="Gordon C.M."/>
            <person name="Jindra M."/>
            <person name="Klingler M."/>
            <person name="Lan Q."/>
            <person name="Lattorff H.M."/>
            <person name="Laudet V."/>
            <person name="von Levetsow C."/>
            <person name="Liu Z."/>
            <person name="Lutz R."/>
            <person name="Lynch J.A."/>
            <person name="da Fonseca R.N."/>
            <person name="Posnien N."/>
            <person name="Reuter R."/>
            <person name="Roth S."/>
            <person name="Savard J."/>
            <person name="Schinko J.B."/>
            <person name="Schmitt C."/>
            <person name="Schoppmeier M."/>
            <person name="Schroder R."/>
            <person name="Shippy T.D."/>
            <person name="Simonnet F."/>
            <person name="Marques-Souza H."/>
            <person name="Tautz D."/>
            <person name="Tomoyasu Y."/>
            <person name="Trauner J."/>
            <person name="Van der Zee M."/>
            <person name="Vervoort M."/>
            <person name="Wittkopp N."/>
            <person name="Wimmer E.A."/>
            <person name="Yang X."/>
            <person name="Jones A.K."/>
            <person name="Sattelle D.B."/>
            <person name="Ebert P.R."/>
            <person name="Nelson D."/>
            <person name="Scott J.G."/>
            <person name="Beeman R.W."/>
            <person name="Muthukrishnan S."/>
            <person name="Kramer K.J."/>
            <person name="Arakane Y."/>
            <person name="Beeman R.W."/>
            <person name="Zhu Q."/>
            <person name="Hogenkamp D."/>
            <person name="Dixit R."/>
            <person name="Oppert B."/>
            <person name="Jiang H."/>
            <person name="Zou Z."/>
            <person name="Marshall J."/>
            <person name="Elpidina E."/>
            <person name="Vinokurov K."/>
            <person name="Oppert C."/>
            <person name="Zou Z."/>
            <person name="Evans J."/>
            <person name="Lu Z."/>
            <person name="Zhao P."/>
            <person name="Sumathipala N."/>
            <person name="Altincicek B."/>
            <person name="Vilcinskas A."/>
            <person name="Williams M."/>
            <person name="Hultmark D."/>
            <person name="Hetru C."/>
            <person name="Jiang H."/>
            <person name="Grimmelikhuijzen C.J."/>
            <person name="Hauser F."/>
            <person name="Cazzamali G."/>
            <person name="Williamson M."/>
            <person name="Park Y."/>
            <person name="Li B."/>
            <person name="Tanaka Y."/>
            <person name="Predel R."/>
            <person name="Neupert S."/>
            <person name="Schachtner J."/>
            <person name="Verleyen P."/>
            <person name="Raible F."/>
            <person name="Bork P."/>
            <person name="Friedrich M."/>
            <person name="Walden K.K."/>
            <person name="Robertson H.M."/>
            <person name="Angeli S."/>
            <person name="Foret S."/>
            <person name="Bucher G."/>
            <person name="Schuetz S."/>
            <person name="Maleszka R."/>
            <person name="Wimmer E.A."/>
            <person name="Beeman R.W."/>
            <person name="Lorenzen M."/>
            <person name="Tomoyasu Y."/>
            <person name="Miller S.C."/>
            <person name="Grossmann D."/>
            <person name="Bucher G."/>
        </authorList>
    </citation>
    <scope>NUCLEOTIDE SEQUENCE [LARGE SCALE GENOMIC DNA]</scope>
    <source>
        <strain evidence="1 2">Georgia GA2</strain>
    </source>
</reference>
<dbReference type="EMBL" id="KQ971312">
    <property type="protein sequence ID" value="EEZ98083.1"/>
    <property type="molecule type" value="Genomic_DNA"/>
</dbReference>
<dbReference type="Proteomes" id="UP000007266">
    <property type="component" value="Linkage group 2"/>
</dbReference>
<name>D6WA05_TRICA</name>
<accession>D6WA05</accession>
<keyword evidence="2" id="KW-1185">Reference proteome</keyword>
<organism evidence="1 2">
    <name type="scientific">Tribolium castaneum</name>
    <name type="common">Red flour beetle</name>
    <dbReference type="NCBI Taxonomy" id="7070"/>
    <lineage>
        <taxon>Eukaryota</taxon>
        <taxon>Metazoa</taxon>
        <taxon>Ecdysozoa</taxon>
        <taxon>Arthropoda</taxon>
        <taxon>Hexapoda</taxon>
        <taxon>Insecta</taxon>
        <taxon>Pterygota</taxon>
        <taxon>Neoptera</taxon>
        <taxon>Endopterygota</taxon>
        <taxon>Coleoptera</taxon>
        <taxon>Polyphaga</taxon>
        <taxon>Cucujiformia</taxon>
        <taxon>Tenebrionidae</taxon>
        <taxon>Tenebrionidae incertae sedis</taxon>
        <taxon>Tribolium</taxon>
    </lineage>
</organism>
<protein>
    <submittedName>
        <fullName evidence="1">Uncharacterized protein</fullName>
    </submittedName>
</protein>
<sequence>MFYFRYTWPLQLEHFSSPTTIYAHPCCFYDVETPSMGINRVKSGFGVRKFTLSNRRNAYIAMLYDISLRTTEFQYILSMRQFQKVILDQTAGEMLNIRIKLRV</sequence>
<gene>
    <name evidence="1" type="primary">GLEAN_00490</name>
    <name evidence="1" type="ORF">TcasGA2_TC000490</name>
</gene>
<proteinExistence type="predicted"/>
<reference evidence="1 2" key="2">
    <citation type="journal article" date="2010" name="Nucleic Acids Res.">
        <title>BeetleBase in 2010: revisions to provide comprehensive genomic information for Tribolium castaneum.</title>
        <authorList>
            <person name="Kim H.S."/>
            <person name="Murphy T."/>
            <person name="Xia J."/>
            <person name="Caragea D."/>
            <person name="Park Y."/>
            <person name="Beeman R.W."/>
            <person name="Lorenzen M.D."/>
            <person name="Butcher S."/>
            <person name="Manak J.R."/>
            <person name="Brown S.J."/>
        </authorList>
    </citation>
    <scope>GENOME REANNOTATION</scope>
    <source>
        <strain evidence="1 2">Georgia GA2</strain>
    </source>
</reference>
<evidence type="ECO:0000313" key="2">
    <source>
        <dbReference type="Proteomes" id="UP000007266"/>
    </source>
</evidence>